<accession>A0A4Q7NS01</accession>
<dbReference type="Gene3D" id="3.20.20.450">
    <property type="entry name" value="EAL domain"/>
    <property type="match status" value="1"/>
</dbReference>
<dbReference type="SMART" id="SM00267">
    <property type="entry name" value="GGDEF"/>
    <property type="match status" value="1"/>
</dbReference>
<dbReference type="Pfam" id="PF00990">
    <property type="entry name" value="GGDEF"/>
    <property type="match status" value="1"/>
</dbReference>
<organism evidence="4 5">
    <name type="scientific">Motilibacter rhizosphaerae</name>
    <dbReference type="NCBI Taxonomy" id="598652"/>
    <lineage>
        <taxon>Bacteria</taxon>
        <taxon>Bacillati</taxon>
        <taxon>Actinomycetota</taxon>
        <taxon>Actinomycetes</taxon>
        <taxon>Motilibacterales</taxon>
        <taxon>Motilibacteraceae</taxon>
        <taxon>Motilibacter</taxon>
    </lineage>
</organism>
<dbReference type="InterPro" id="IPR000160">
    <property type="entry name" value="GGDEF_dom"/>
</dbReference>
<dbReference type="PANTHER" id="PTHR33121:SF71">
    <property type="entry name" value="OXYGEN SENSOR PROTEIN DOSP"/>
    <property type="match status" value="1"/>
</dbReference>
<dbReference type="OrthoDB" id="23692at2"/>
<evidence type="ECO:0000313" key="5">
    <source>
        <dbReference type="Proteomes" id="UP000293638"/>
    </source>
</evidence>
<dbReference type="EMBL" id="SGXD01000002">
    <property type="protein sequence ID" value="RZS89775.1"/>
    <property type="molecule type" value="Genomic_DNA"/>
</dbReference>
<dbReference type="InterPro" id="IPR050706">
    <property type="entry name" value="Cyclic-di-GMP_PDE-like"/>
</dbReference>
<evidence type="ECO:0000259" key="3">
    <source>
        <dbReference type="PROSITE" id="PS50887"/>
    </source>
</evidence>
<dbReference type="PROSITE" id="PS50883">
    <property type="entry name" value="EAL"/>
    <property type="match status" value="1"/>
</dbReference>
<dbReference type="SMART" id="SM00052">
    <property type="entry name" value="EAL"/>
    <property type="match status" value="1"/>
</dbReference>
<sequence length="631" mass="67256">MRAAAGYAAASLVPVLVLGLFLVQGEQRDGHVRVLGRGTAQARMLQGTVLDPVLAGREVSSISSADAAQLRVLVDSAMRRKAVHFVAVRGVDGRVLWGEGPVERRLAAVDGPLFAAARAGRPGVGLTSDPSTPSGSVIHIVAPLPTPASGGAGEVLDVGVPYEDIAASVSRDLHRYYVGLSLALLALYLVQVGLAWSTMRRLRRSAAEDEHRARHDELTGLPNRRAFRELVDHMLQTGAPGTLVLADIEHVTEVNDTLGHDAGDELLRAAASRMRAALPPTTVVSRLAGDEFGLLLPETGTEALAVLDRVRAALGAELVLEGVPLVCEASWGVVPVSAGEGELGVLLRRADIALHEASRSTAHVVAWTEQLQTLTAEALGLQAELRRAIEEDELVLHYQPQVDLTTGATVGVEALVRWQHPQRGLLPPAAFLDAVEQSGTIGPFTSWVLRRAVRDCAAWRERGVDWQVSVNVSMRNLVGPALAEEVAALLAQHGVPADRLTLEITETALPADQGLLASAVAALAQLGVEMSIDDFGTGFTTFAQLRSLPVCEIKIDRSFVSGALADSEDRAIITSVVALARGLGRRVLAEGVETPDVDEWLRDIGCDRGQGYRWSKPVPWTELLDEPARQG</sequence>
<feature type="domain" description="GGDEF" evidence="3">
    <location>
        <begin position="239"/>
        <end position="370"/>
    </location>
</feature>
<dbReference type="RefSeq" id="WP_130492332.1">
    <property type="nucleotide sequence ID" value="NZ_SGXD01000002.1"/>
</dbReference>
<dbReference type="AlphaFoldDB" id="A0A4Q7NS01"/>
<dbReference type="PANTHER" id="PTHR33121">
    <property type="entry name" value="CYCLIC DI-GMP PHOSPHODIESTERASE PDEF"/>
    <property type="match status" value="1"/>
</dbReference>
<evidence type="ECO:0000313" key="4">
    <source>
        <dbReference type="EMBL" id="RZS89775.1"/>
    </source>
</evidence>
<keyword evidence="1" id="KW-1133">Transmembrane helix</keyword>
<gene>
    <name evidence="4" type="ORF">EV189_1549</name>
</gene>
<dbReference type="Gene3D" id="3.30.70.270">
    <property type="match status" value="1"/>
</dbReference>
<feature type="transmembrane region" description="Helical" evidence="1">
    <location>
        <begin position="176"/>
        <end position="196"/>
    </location>
</feature>
<dbReference type="InterPro" id="IPR029787">
    <property type="entry name" value="Nucleotide_cyclase"/>
</dbReference>
<dbReference type="SUPFAM" id="SSF141868">
    <property type="entry name" value="EAL domain-like"/>
    <property type="match status" value="1"/>
</dbReference>
<proteinExistence type="predicted"/>
<dbReference type="InterPro" id="IPR001633">
    <property type="entry name" value="EAL_dom"/>
</dbReference>
<dbReference type="PROSITE" id="PS50887">
    <property type="entry name" value="GGDEF"/>
    <property type="match status" value="1"/>
</dbReference>
<protein>
    <submittedName>
        <fullName evidence="4">Diguanylate cyclase (GGDEF)-like protein</fullName>
    </submittedName>
</protein>
<dbReference type="SUPFAM" id="SSF55073">
    <property type="entry name" value="Nucleotide cyclase"/>
    <property type="match status" value="1"/>
</dbReference>
<dbReference type="Proteomes" id="UP000293638">
    <property type="component" value="Unassembled WGS sequence"/>
</dbReference>
<reference evidence="4 5" key="1">
    <citation type="submission" date="2019-02" db="EMBL/GenBank/DDBJ databases">
        <title>Genomic Encyclopedia of Type Strains, Phase IV (KMG-IV): sequencing the most valuable type-strain genomes for metagenomic binning, comparative biology and taxonomic classification.</title>
        <authorList>
            <person name="Goeker M."/>
        </authorList>
    </citation>
    <scope>NUCLEOTIDE SEQUENCE [LARGE SCALE GENOMIC DNA]</scope>
    <source>
        <strain evidence="4 5">DSM 45622</strain>
    </source>
</reference>
<evidence type="ECO:0000259" key="2">
    <source>
        <dbReference type="PROSITE" id="PS50883"/>
    </source>
</evidence>
<dbReference type="GO" id="GO:0071111">
    <property type="term" value="F:cyclic-guanylate-specific phosphodiesterase activity"/>
    <property type="evidence" value="ECO:0007669"/>
    <property type="project" value="InterPro"/>
</dbReference>
<keyword evidence="5" id="KW-1185">Reference proteome</keyword>
<dbReference type="CDD" id="cd01948">
    <property type="entry name" value="EAL"/>
    <property type="match status" value="1"/>
</dbReference>
<dbReference type="NCBIfam" id="TIGR00254">
    <property type="entry name" value="GGDEF"/>
    <property type="match status" value="1"/>
</dbReference>
<dbReference type="Pfam" id="PF00563">
    <property type="entry name" value="EAL"/>
    <property type="match status" value="1"/>
</dbReference>
<dbReference type="CDD" id="cd01949">
    <property type="entry name" value="GGDEF"/>
    <property type="match status" value="1"/>
</dbReference>
<dbReference type="InterPro" id="IPR043128">
    <property type="entry name" value="Rev_trsase/Diguanyl_cyclase"/>
</dbReference>
<keyword evidence="1" id="KW-0472">Membrane</keyword>
<name>A0A4Q7NS01_9ACTN</name>
<feature type="domain" description="EAL" evidence="2">
    <location>
        <begin position="378"/>
        <end position="631"/>
    </location>
</feature>
<keyword evidence="1" id="KW-0812">Transmembrane</keyword>
<comment type="caution">
    <text evidence="4">The sequence shown here is derived from an EMBL/GenBank/DDBJ whole genome shotgun (WGS) entry which is preliminary data.</text>
</comment>
<evidence type="ECO:0000256" key="1">
    <source>
        <dbReference type="SAM" id="Phobius"/>
    </source>
</evidence>
<dbReference type="InterPro" id="IPR035919">
    <property type="entry name" value="EAL_sf"/>
</dbReference>